<gene>
    <name evidence="1" type="ORF">SVIM_LOCUS389277</name>
</gene>
<reference evidence="1" key="1">
    <citation type="submission" date="2019-03" db="EMBL/GenBank/DDBJ databases">
        <authorList>
            <person name="Mank J."/>
            <person name="Almeida P."/>
        </authorList>
    </citation>
    <scope>NUCLEOTIDE SEQUENCE</scope>
    <source>
        <strain evidence="1">78183</strain>
    </source>
</reference>
<dbReference type="EMBL" id="CAADRP010001871">
    <property type="protein sequence ID" value="VFU55064.1"/>
    <property type="molecule type" value="Genomic_DNA"/>
</dbReference>
<name>A0A6N2MZJ7_SALVM</name>
<organism evidence="1">
    <name type="scientific">Salix viminalis</name>
    <name type="common">Common osier</name>
    <name type="synonym">Basket willow</name>
    <dbReference type="NCBI Taxonomy" id="40686"/>
    <lineage>
        <taxon>Eukaryota</taxon>
        <taxon>Viridiplantae</taxon>
        <taxon>Streptophyta</taxon>
        <taxon>Embryophyta</taxon>
        <taxon>Tracheophyta</taxon>
        <taxon>Spermatophyta</taxon>
        <taxon>Magnoliopsida</taxon>
        <taxon>eudicotyledons</taxon>
        <taxon>Gunneridae</taxon>
        <taxon>Pentapetalae</taxon>
        <taxon>rosids</taxon>
        <taxon>fabids</taxon>
        <taxon>Malpighiales</taxon>
        <taxon>Salicaceae</taxon>
        <taxon>Saliceae</taxon>
        <taxon>Salix</taxon>
    </lineage>
</organism>
<dbReference type="AlphaFoldDB" id="A0A6N2MZJ7"/>
<protein>
    <submittedName>
        <fullName evidence="1">Uncharacterized protein</fullName>
    </submittedName>
</protein>
<proteinExistence type="predicted"/>
<accession>A0A6N2MZJ7</accession>
<evidence type="ECO:0000313" key="1">
    <source>
        <dbReference type="EMBL" id="VFU55064.1"/>
    </source>
</evidence>
<sequence length="75" mass="8610">MAANVFDFAKKKKIYNSSSVVRHIPLDLIDPSLAIGFYCRDKRLWLNCGGEELQKTRAVKLGLEEQEQHTRAMTE</sequence>